<accession>A0A7C9EPZ2</accession>
<reference evidence="1" key="1">
    <citation type="journal article" date="2013" name="J. Plant Res.">
        <title>Effect of fungi and light on seed germination of three Opuntia species from semiarid lands of central Mexico.</title>
        <authorList>
            <person name="Delgado-Sanchez P."/>
            <person name="Jimenez-Bremont J.F."/>
            <person name="Guerrero-Gonzalez Mde L."/>
            <person name="Flores J."/>
        </authorList>
    </citation>
    <scope>NUCLEOTIDE SEQUENCE</scope>
    <source>
        <tissue evidence="1">Cladode</tissue>
    </source>
</reference>
<proteinExistence type="predicted"/>
<dbReference type="EMBL" id="GISG01261473">
    <property type="protein sequence ID" value="MBA4674042.1"/>
    <property type="molecule type" value="Transcribed_RNA"/>
</dbReference>
<protein>
    <submittedName>
        <fullName evidence="1">Uncharacterized protein</fullName>
    </submittedName>
</protein>
<sequence length="130" mass="14602">MSYIQHLYHMHKLDTSNSSSTGFCSHLDPTLGSTQDNLELSSSLALEIHHLYLLHLHTVTVSSSHIPRSNLLYSTLPYSLAQTPSNTDIFVFLCELQVRNALHFHKYQTLFPGPAPQSPSFFSPHPNISV</sequence>
<evidence type="ECO:0000313" key="1">
    <source>
        <dbReference type="EMBL" id="MBA4674042.1"/>
    </source>
</evidence>
<name>A0A7C9EPZ2_OPUST</name>
<reference evidence="1" key="2">
    <citation type="submission" date="2020-07" db="EMBL/GenBank/DDBJ databases">
        <authorList>
            <person name="Vera ALvarez R."/>
            <person name="Arias-Moreno D.M."/>
            <person name="Jimenez-Jacinto V."/>
            <person name="Jimenez-Bremont J.F."/>
            <person name="Swaminathan K."/>
            <person name="Moose S.P."/>
            <person name="Guerrero-Gonzalez M.L."/>
            <person name="Marino-Ramirez L."/>
            <person name="Landsman D."/>
            <person name="Rodriguez-Kessler M."/>
            <person name="Delgado-Sanchez P."/>
        </authorList>
    </citation>
    <scope>NUCLEOTIDE SEQUENCE</scope>
    <source>
        <tissue evidence="1">Cladode</tissue>
    </source>
</reference>
<dbReference type="AlphaFoldDB" id="A0A7C9EPZ2"/>
<organism evidence="1">
    <name type="scientific">Opuntia streptacantha</name>
    <name type="common">Prickly pear cactus</name>
    <name type="synonym">Opuntia cardona</name>
    <dbReference type="NCBI Taxonomy" id="393608"/>
    <lineage>
        <taxon>Eukaryota</taxon>
        <taxon>Viridiplantae</taxon>
        <taxon>Streptophyta</taxon>
        <taxon>Embryophyta</taxon>
        <taxon>Tracheophyta</taxon>
        <taxon>Spermatophyta</taxon>
        <taxon>Magnoliopsida</taxon>
        <taxon>eudicotyledons</taxon>
        <taxon>Gunneridae</taxon>
        <taxon>Pentapetalae</taxon>
        <taxon>Caryophyllales</taxon>
        <taxon>Cactineae</taxon>
        <taxon>Cactaceae</taxon>
        <taxon>Opuntioideae</taxon>
        <taxon>Opuntia</taxon>
    </lineage>
</organism>